<feature type="chain" id="PRO_5026977137" description="Transketolase" evidence="2">
    <location>
        <begin position="21"/>
        <end position="194"/>
    </location>
</feature>
<dbReference type="OrthoDB" id="509850at2"/>
<accession>A0A6N8G3S8</accession>
<keyword evidence="1" id="KW-0472">Membrane</keyword>
<feature type="signal peptide" evidence="2">
    <location>
        <begin position="1"/>
        <end position="20"/>
    </location>
</feature>
<protein>
    <recommendedName>
        <fullName evidence="5">Transketolase</fullName>
    </recommendedName>
</protein>
<name>A0A6N8G3S8_9CHRO</name>
<keyword evidence="1" id="KW-0812">Transmembrane</keyword>
<gene>
    <name evidence="3" type="ORF">BWI75_25300</name>
</gene>
<evidence type="ECO:0000313" key="4">
    <source>
        <dbReference type="Proteomes" id="UP000441797"/>
    </source>
</evidence>
<comment type="caution">
    <text evidence="3">The sequence shown here is derived from an EMBL/GenBank/DDBJ whole genome shotgun (WGS) entry which is preliminary data.</text>
</comment>
<sequence>MLPRYATMANFGAVVSLAIAAPVFAHKVQTAADVGATLHIEPNDNPRAGESSLTWFALTRKGGQIIRLTECDCQLAVYSQLTDSQPLLEPPLKAISAERYQNIPAAEIVFPQPSAYRLQFTGFPKVAGSFQPFELNYDINVAPGVAPSPSSTVVQLPSQPQLAENQWLMPAIASTFVILGLILAVWRLSARKPR</sequence>
<dbReference type="EMBL" id="NAPY01000087">
    <property type="protein sequence ID" value="MUL39494.1"/>
    <property type="molecule type" value="Genomic_DNA"/>
</dbReference>
<dbReference type="AlphaFoldDB" id="A0A6N8G3S8"/>
<keyword evidence="2" id="KW-0732">Signal</keyword>
<evidence type="ECO:0008006" key="5">
    <source>
        <dbReference type="Google" id="ProtNLM"/>
    </source>
</evidence>
<keyword evidence="4" id="KW-1185">Reference proteome</keyword>
<dbReference type="RefSeq" id="WP_105222383.1">
    <property type="nucleotide sequence ID" value="NZ_CAWNSU010000013.1"/>
</dbReference>
<dbReference type="Proteomes" id="UP000441797">
    <property type="component" value="Unassembled WGS sequence"/>
</dbReference>
<reference evidence="3 4" key="1">
    <citation type="journal article" date="2019" name="Front. Microbiol.">
        <title>Genomic Features for Desiccation Tolerance and Sugar Biosynthesis in the Extremophile Gloeocapsopsis sp. UTEX B3054.</title>
        <authorList>
            <person name="Urrejola C."/>
            <person name="Alcorta J."/>
            <person name="Salas L."/>
            <person name="Vasquez M."/>
            <person name="Polz M.F."/>
            <person name="Vicuna R."/>
            <person name="Diez B."/>
        </authorList>
    </citation>
    <scope>NUCLEOTIDE SEQUENCE [LARGE SCALE GENOMIC DNA]</scope>
    <source>
        <strain evidence="3 4">1H9</strain>
    </source>
</reference>
<feature type="transmembrane region" description="Helical" evidence="1">
    <location>
        <begin position="167"/>
        <end position="186"/>
    </location>
</feature>
<evidence type="ECO:0000256" key="2">
    <source>
        <dbReference type="SAM" id="SignalP"/>
    </source>
</evidence>
<proteinExistence type="predicted"/>
<evidence type="ECO:0000256" key="1">
    <source>
        <dbReference type="SAM" id="Phobius"/>
    </source>
</evidence>
<evidence type="ECO:0000313" key="3">
    <source>
        <dbReference type="EMBL" id="MUL39494.1"/>
    </source>
</evidence>
<keyword evidence="1" id="KW-1133">Transmembrane helix</keyword>
<organism evidence="3 4">
    <name type="scientific">Gloeocapsopsis dulcis AAB1 = 1H9</name>
    <dbReference type="NCBI Taxonomy" id="1433147"/>
    <lineage>
        <taxon>Bacteria</taxon>
        <taxon>Bacillati</taxon>
        <taxon>Cyanobacteriota</taxon>
        <taxon>Cyanophyceae</taxon>
        <taxon>Oscillatoriophycideae</taxon>
        <taxon>Chroococcales</taxon>
        <taxon>Chroococcaceae</taxon>
        <taxon>Gloeocapsopsis</taxon>
        <taxon>Gloeocapsopsis dulcis</taxon>
    </lineage>
</organism>